<dbReference type="Pfam" id="PF01467">
    <property type="entry name" value="CTP_transf_like"/>
    <property type="match status" value="1"/>
</dbReference>
<dbReference type="GO" id="GO:0016779">
    <property type="term" value="F:nucleotidyltransferase activity"/>
    <property type="evidence" value="ECO:0007669"/>
    <property type="project" value="UniProtKB-KW"/>
</dbReference>
<dbReference type="KEGG" id="vg:55001893"/>
<keyword evidence="4" id="KW-0418">Kinase</keyword>
<dbReference type="InterPro" id="IPR050385">
    <property type="entry name" value="Archaeal_FAD_synthase"/>
</dbReference>
<evidence type="ECO:0000256" key="1">
    <source>
        <dbReference type="ARBA" id="ARBA00022679"/>
    </source>
</evidence>
<accession>A0A385EHH3</accession>
<keyword evidence="1 4" id="KW-0808">Transferase</keyword>
<dbReference type="EMBL" id="MH412654">
    <property type="protein sequence ID" value="AXQ70512.1"/>
    <property type="molecule type" value="Genomic_DNA"/>
</dbReference>
<evidence type="ECO:0000313" key="5">
    <source>
        <dbReference type="Proteomes" id="UP000257648"/>
    </source>
</evidence>
<organism evidence="4 5">
    <name type="scientific">Synechococcus phage S-T4</name>
    <dbReference type="NCBI Taxonomy" id="2268578"/>
    <lineage>
        <taxon>Viruses</taxon>
        <taxon>Duplodnaviria</taxon>
        <taxon>Heunggongvirae</taxon>
        <taxon>Uroviricota</taxon>
        <taxon>Caudoviricetes</taxon>
        <taxon>Pantevenvirales</taxon>
        <taxon>Kyanoviridae</taxon>
        <taxon>Tamkungvirus</taxon>
        <taxon>Tamkungvirus ST4</taxon>
    </lineage>
</organism>
<name>A0A385EHH3_9CAUD</name>
<dbReference type="SUPFAM" id="SSF52374">
    <property type="entry name" value="Nucleotidylyl transferase"/>
    <property type="match status" value="1"/>
</dbReference>
<keyword evidence="2" id="KW-0548">Nucleotidyltransferase</keyword>
<protein>
    <submittedName>
        <fullName evidence="4">ADP-heptose synthase / D-glycero-beta-D-manno-heptose 7-phosphate kinase</fullName>
        <ecNumber evidence="4">2.7.-.-</ecNumber>
    </submittedName>
</protein>
<proteinExistence type="predicted"/>
<dbReference type="PANTHER" id="PTHR43793">
    <property type="entry name" value="FAD SYNTHASE"/>
    <property type="match status" value="1"/>
</dbReference>
<dbReference type="PANTHER" id="PTHR43793:SF1">
    <property type="entry name" value="FAD SYNTHASE"/>
    <property type="match status" value="1"/>
</dbReference>
<evidence type="ECO:0000259" key="3">
    <source>
        <dbReference type="Pfam" id="PF01467"/>
    </source>
</evidence>
<dbReference type="NCBIfam" id="TIGR00125">
    <property type="entry name" value="cyt_tran_rel"/>
    <property type="match status" value="1"/>
</dbReference>
<dbReference type="GeneID" id="55001893"/>
<dbReference type="RefSeq" id="YP_009810871.1">
    <property type="nucleotide sequence ID" value="NC_048049.1"/>
</dbReference>
<reference evidence="5" key="1">
    <citation type="submission" date="2018-05" db="EMBL/GenBank/DDBJ databases">
        <authorList>
            <person name="You S."/>
        </authorList>
    </citation>
    <scope>NUCLEOTIDE SEQUENCE [LARGE SCALE GENOMIC DNA]</scope>
</reference>
<evidence type="ECO:0000313" key="4">
    <source>
        <dbReference type="EMBL" id="AXQ70512.1"/>
    </source>
</evidence>
<feature type="domain" description="Cytidyltransferase-like" evidence="3">
    <location>
        <begin position="10"/>
        <end position="101"/>
    </location>
</feature>
<dbReference type="InterPro" id="IPR004821">
    <property type="entry name" value="Cyt_trans-like"/>
</dbReference>
<dbReference type="InterPro" id="IPR014729">
    <property type="entry name" value="Rossmann-like_a/b/a_fold"/>
</dbReference>
<dbReference type="GO" id="GO:0016301">
    <property type="term" value="F:kinase activity"/>
    <property type="evidence" value="ECO:0007669"/>
    <property type="project" value="UniProtKB-KW"/>
</dbReference>
<dbReference type="EC" id="2.7.-.-" evidence="4"/>
<dbReference type="Gene3D" id="3.40.50.620">
    <property type="entry name" value="HUPs"/>
    <property type="match status" value="1"/>
</dbReference>
<dbReference type="Proteomes" id="UP000257648">
    <property type="component" value="Segment"/>
</dbReference>
<keyword evidence="5" id="KW-1185">Reference proteome</keyword>
<evidence type="ECO:0000256" key="2">
    <source>
        <dbReference type="ARBA" id="ARBA00022695"/>
    </source>
</evidence>
<sequence length="136" mass="15661">MKLKPKVIFVNGCFDLLHPGHIKMFQTARSLGDKLIVAIDSDRKIKEMKGSTRPINPVFNRKIILESIRYIDEVIVFDSKEELQDIVKRIKPDIMMVGSDWKGKEVVGSDYAKEVRFFDRIGDYSTTKIVESIADR</sequence>